<keyword evidence="4" id="KW-0597">Phosphoprotein</keyword>
<evidence type="ECO:0000256" key="3">
    <source>
        <dbReference type="ARBA" id="ARBA00023163"/>
    </source>
</evidence>
<accession>A0A3D8Y382</accession>
<evidence type="ECO:0000313" key="7">
    <source>
        <dbReference type="EMBL" id="REA56423.1"/>
    </source>
</evidence>
<keyword evidence="2" id="KW-0238">DNA-binding</keyword>
<evidence type="ECO:0000259" key="6">
    <source>
        <dbReference type="PROSITE" id="PS50110"/>
    </source>
</evidence>
<proteinExistence type="predicted"/>
<dbReference type="PANTHER" id="PTHR44688:SF16">
    <property type="entry name" value="DNA-BINDING TRANSCRIPTIONAL ACTIVATOR DEVR_DOSR"/>
    <property type="match status" value="1"/>
</dbReference>
<dbReference type="InterPro" id="IPR001789">
    <property type="entry name" value="Sig_transdc_resp-reg_receiver"/>
</dbReference>
<dbReference type="AlphaFoldDB" id="A0A3D8Y382"/>
<dbReference type="OrthoDB" id="9797341at2"/>
<dbReference type="PROSITE" id="PS50043">
    <property type="entry name" value="HTH_LUXR_2"/>
    <property type="match status" value="1"/>
</dbReference>
<dbReference type="SUPFAM" id="SSF46894">
    <property type="entry name" value="C-terminal effector domain of the bipartite response regulators"/>
    <property type="match status" value="1"/>
</dbReference>
<dbReference type="EMBL" id="QNUL01000039">
    <property type="protein sequence ID" value="REA56423.1"/>
    <property type="molecule type" value="Genomic_DNA"/>
</dbReference>
<dbReference type="Gene3D" id="3.40.50.2300">
    <property type="match status" value="1"/>
</dbReference>
<feature type="domain" description="HTH luxR-type" evidence="5">
    <location>
        <begin position="154"/>
        <end position="219"/>
    </location>
</feature>
<organism evidence="7 8">
    <name type="scientific">Dyadobacter luteus</name>
    <dbReference type="NCBI Taxonomy" id="2259619"/>
    <lineage>
        <taxon>Bacteria</taxon>
        <taxon>Pseudomonadati</taxon>
        <taxon>Bacteroidota</taxon>
        <taxon>Cytophagia</taxon>
        <taxon>Cytophagales</taxon>
        <taxon>Spirosomataceae</taxon>
        <taxon>Dyadobacter</taxon>
    </lineage>
</organism>
<dbReference type="Pfam" id="PF00196">
    <property type="entry name" value="GerE"/>
    <property type="match status" value="1"/>
</dbReference>
<dbReference type="Gene3D" id="1.10.10.10">
    <property type="entry name" value="Winged helix-like DNA-binding domain superfamily/Winged helix DNA-binding domain"/>
    <property type="match status" value="1"/>
</dbReference>
<protein>
    <recommendedName>
        <fullName evidence="9">DNA-binding response regulator</fullName>
    </recommendedName>
</protein>
<keyword evidence="3" id="KW-0804">Transcription</keyword>
<dbReference type="SUPFAM" id="SSF52172">
    <property type="entry name" value="CheY-like"/>
    <property type="match status" value="1"/>
</dbReference>
<dbReference type="PANTHER" id="PTHR44688">
    <property type="entry name" value="DNA-BINDING TRANSCRIPTIONAL ACTIVATOR DEVR_DOSR"/>
    <property type="match status" value="1"/>
</dbReference>
<dbReference type="GO" id="GO:0003677">
    <property type="term" value="F:DNA binding"/>
    <property type="evidence" value="ECO:0007669"/>
    <property type="project" value="UniProtKB-KW"/>
</dbReference>
<dbReference type="GO" id="GO:0006355">
    <property type="term" value="P:regulation of DNA-templated transcription"/>
    <property type="evidence" value="ECO:0007669"/>
    <property type="project" value="InterPro"/>
</dbReference>
<dbReference type="SMART" id="SM00421">
    <property type="entry name" value="HTH_LUXR"/>
    <property type="match status" value="1"/>
</dbReference>
<reference evidence="7 8" key="1">
    <citation type="submission" date="2018-07" db="EMBL/GenBank/DDBJ databases">
        <title>Dyadobacter roseus sp. nov., isolated from rose rhizosphere soil.</title>
        <authorList>
            <person name="Chen L."/>
        </authorList>
    </citation>
    <scope>NUCLEOTIDE SEQUENCE [LARGE SCALE GENOMIC DNA]</scope>
    <source>
        <strain evidence="7 8">RS19</strain>
    </source>
</reference>
<dbReference type="RefSeq" id="WP_115834058.1">
    <property type="nucleotide sequence ID" value="NZ_QNUL01000039.1"/>
</dbReference>
<comment type="caution">
    <text evidence="7">The sequence shown here is derived from an EMBL/GenBank/DDBJ whole genome shotgun (WGS) entry which is preliminary data.</text>
</comment>
<evidence type="ECO:0008006" key="9">
    <source>
        <dbReference type="Google" id="ProtNLM"/>
    </source>
</evidence>
<dbReference type="InterPro" id="IPR036388">
    <property type="entry name" value="WH-like_DNA-bd_sf"/>
</dbReference>
<dbReference type="InterPro" id="IPR016032">
    <property type="entry name" value="Sig_transdc_resp-reg_C-effctor"/>
</dbReference>
<evidence type="ECO:0000256" key="2">
    <source>
        <dbReference type="ARBA" id="ARBA00023125"/>
    </source>
</evidence>
<dbReference type="Proteomes" id="UP000256373">
    <property type="component" value="Unassembled WGS sequence"/>
</dbReference>
<dbReference type="GO" id="GO:0000160">
    <property type="term" value="P:phosphorelay signal transduction system"/>
    <property type="evidence" value="ECO:0007669"/>
    <property type="project" value="InterPro"/>
</dbReference>
<dbReference type="InterPro" id="IPR000792">
    <property type="entry name" value="Tscrpt_reg_LuxR_C"/>
</dbReference>
<evidence type="ECO:0000313" key="8">
    <source>
        <dbReference type="Proteomes" id="UP000256373"/>
    </source>
</evidence>
<gene>
    <name evidence="7" type="ORF">DSL64_26880</name>
</gene>
<name>A0A3D8Y382_9BACT</name>
<dbReference type="PRINTS" id="PR00038">
    <property type="entry name" value="HTHLUXR"/>
</dbReference>
<sequence length="228" mass="26563">MLNYRNYSTSSRYKNTTAIIFDDHRMFAESLALLVERMDYFDSVHTFSEEKELFRFLLNNESQRETFFFVDFYLLDKHCIPLINEAKRINKRIRTVIVSSVMNAATIKYIDSNKPDGFLSKLAGFDEVLACVTVLRDGQRYISPVIEKVLEDASEHAPVHFSKREVELLQYFYQGHSIMSTAERVSLSMHTIVAHRRRMMEKVKCKSMAELLTFCRKNGIVGDSETAR</sequence>
<feature type="modified residue" description="4-aspartylphosphate" evidence="4">
    <location>
        <position position="76"/>
    </location>
</feature>
<dbReference type="PROSITE" id="PS50110">
    <property type="entry name" value="RESPONSE_REGULATORY"/>
    <property type="match status" value="1"/>
</dbReference>
<evidence type="ECO:0000256" key="1">
    <source>
        <dbReference type="ARBA" id="ARBA00023015"/>
    </source>
</evidence>
<feature type="domain" description="Response regulatory" evidence="6">
    <location>
        <begin position="17"/>
        <end position="136"/>
    </location>
</feature>
<keyword evidence="8" id="KW-1185">Reference proteome</keyword>
<evidence type="ECO:0000259" key="5">
    <source>
        <dbReference type="PROSITE" id="PS50043"/>
    </source>
</evidence>
<keyword evidence="1" id="KW-0805">Transcription regulation</keyword>
<dbReference type="InterPro" id="IPR011006">
    <property type="entry name" value="CheY-like_superfamily"/>
</dbReference>
<evidence type="ECO:0000256" key="4">
    <source>
        <dbReference type="PROSITE-ProRule" id="PRU00169"/>
    </source>
</evidence>